<evidence type="ECO:0000313" key="2">
    <source>
        <dbReference type="EMBL" id="GAP84054.1"/>
    </source>
</evidence>
<proteinExistence type="predicted"/>
<keyword evidence="3" id="KW-1185">Reference proteome</keyword>
<dbReference type="OMA" id="STITHWW"/>
<dbReference type="STRING" id="77044.A0A1S7UNV3"/>
<dbReference type="EMBL" id="DF977451">
    <property type="protein sequence ID" value="GAP84054.1"/>
    <property type="molecule type" value="Genomic_DNA"/>
</dbReference>
<organism evidence="2">
    <name type="scientific">Rosellinia necatrix</name>
    <name type="common">White root-rot fungus</name>
    <dbReference type="NCBI Taxonomy" id="77044"/>
    <lineage>
        <taxon>Eukaryota</taxon>
        <taxon>Fungi</taxon>
        <taxon>Dikarya</taxon>
        <taxon>Ascomycota</taxon>
        <taxon>Pezizomycotina</taxon>
        <taxon>Sordariomycetes</taxon>
        <taxon>Xylariomycetidae</taxon>
        <taxon>Xylariales</taxon>
        <taxon>Xylariaceae</taxon>
        <taxon>Rosellinia</taxon>
    </lineage>
</organism>
<protein>
    <submittedName>
        <fullName evidence="2">Uncharacterized protein</fullName>
    </submittedName>
</protein>
<gene>
    <name evidence="2" type="ORF">SAMD00023353_0601720</name>
</gene>
<dbReference type="Proteomes" id="UP000054516">
    <property type="component" value="Unassembled WGS sequence"/>
</dbReference>
<feature type="compositionally biased region" description="Acidic residues" evidence="1">
    <location>
        <begin position="205"/>
        <end position="217"/>
    </location>
</feature>
<reference evidence="2" key="1">
    <citation type="submission" date="2016-03" db="EMBL/GenBank/DDBJ databases">
        <title>Draft genome sequence of Rosellinia necatrix.</title>
        <authorList>
            <person name="Kanematsu S."/>
        </authorList>
    </citation>
    <scope>NUCLEOTIDE SEQUENCE [LARGE SCALE GENOMIC DNA]</scope>
    <source>
        <strain evidence="2">W97</strain>
    </source>
</reference>
<dbReference type="AlphaFoldDB" id="A0A1S7UNV3"/>
<feature type="region of interest" description="Disordered" evidence="1">
    <location>
        <begin position="205"/>
        <end position="255"/>
    </location>
</feature>
<name>A0A1S7UNV3_ROSNE</name>
<dbReference type="OrthoDB" id="5422061at2759"/>
<feature type="region of interest" description="Disordered" evidence="1">
    <location>
        <begin position="142"/>
        <end position="163"/>
    </location>
</feature>
<evidence type="ECO:0000256" key="1">
    <source>
        <dbReference type="SAM" id="MobiDB-lite"/>
    </source>
</evidence>
<evidence type="ECO:0000313" key="3">
    <source>
        <dbReference type="Proteomes" id="UP000054516"/>
    </source>
</evidence>
<accession>A0A1S7UNV3</accession>
<sequence>MPNIGYLGYLGPGKRTNRGSKALFKSRRKRCDLRVPPTKQLVHPQHRHLRKHKTEILLWLIDNRIAITTANSCSELYTGSSAATTGTASVPMADGERQAFVDNRVIYRPPTYKEAGAFWKVSEATISRWWKRRERYLSPDAYGRSNKLPVHKPSPGWDVPNSAPHPRILSEITALADITGITDITDMDDNIEDDDSDTATEVIDDSDIELDDDEDRELPELEATLNEDPTVETRRDASVSSDDSQEFQDAPEYQI</sequence>